<dbReference type="Proteomes" id="UP000292957">
    <property type="component" value="Unassembled WGS sequence"/>
</dbReference>
<reference evidence="3 4" key="1">
    <citation type="submission" date="2019-01" db="EMBL/GenBank/DDBJ databases">
        <title>Draft genome sequences of three monokaryotic isolates of the white-rot basidiomycete fungus Dichomitus squalens.</title>
        <authorList>
            <consortium name="DOE Joint Genome Institute"/>
            <person name="Lopez S.C."/>
            <person name="Andreopoulos B."/>
            <person name="Pangilinan J."/>
            <person name="Lipzen A."/>
            <person name="Riley R."/>
            <person name="Ahrendt S."/>
            <person name="Ng V."/>
            <person name="Barry K."/>
            <person name="Daum C."/>
            <person name="Grigoriev I.V."/>
            <person name="Hilden K.S."/>
            <person name="Makela M.R."/>
            <person name="de Vries R.P."/>
        </authorList>
    </citation>
    <scope>NUCLEOTIDE SEQUENCE [LARGE SCALE GENOMIC DNA]</scope>
    <source>
        <strain evidence="3 4">CBS 464.89</strain>
        <strain evidence="2">OM18370.1</strain>
    </source>
</reference>
<evidence type="ECO:0000313" key="3">
    <source>
        <dbReference type="EMBL" id="TBU63937.1"/>
    </source>
</evidence>
<gene>
    <name evidence="3" type="ORF">BD310DRAFT_915050</name>
    <name evidence="2" type="ORF">BD311DRAFT_749770</name>
</gene>
<feature type="region of interest" description="Disordered" evidence="1">
    <location>
        <begin position="1"/>
        <end position="39"/>
    </location>
</feature>
<keyword evidence="4" id="KW-1185">Reference proteome</keyword>
<feature type="compositionally biased region" description="Pro residues" evidence="1">
    <location>
        <begin position="156"/>
        <end position="165"/>
    </location>
</feature>
<dbReference type="Proteomes" id="UP000292082">
    <property type="component" value="Unassembled WGS sequence"/>
</dbReference>
<dbReference type="AlphaFoldDB" id="A0A4V2K4M7"/>
<dbReference type="EMBL" id="ML145087">
    <property type="protein sequence ID" value="TBU63937.1"/>
    <property type="molecule type" value="Genomic_DNA"/>
</dbReference>
<feature type="compositionally biased region" description="Polar residues" evidence="1">
    <location>
        <begin position="1"/>
        <end position="11"/>
    </location>
</feature>
<accession>A0A4V2K4M7</accession>
<sequence length="302" mass="33150">MSPLSLPNNMGPQRRNVRRKPVPRLSPDTTTAPPLPARGLQRLSLTININKEVPPLPVEWSDTMEHASTHDRRHAVYLRNSLPPELPPKDDESVAGSRPESPNSTLVEELEVQEGFTPVLSPQSESLPVQSVECTLPQPTPDVRRRASQKSLPKIYRPPTPPIPAQYPKLRSGGHSRASSQDSQTHIIYNGHVSAEQRDSAPPSSTLTSWPGRLGTDVSVTAHSLESRSNVLSFAGSKDLPPRRGGTSPHVRRQSAGSMSTGNRSSTGRSQFTCHSMCSGMWYALKRLGLHLRVKVGHNTKY</sequence>
<feature type="region of interest" description="Disordered" evidence="1">
    <location>
        <begin position="120"/>
        <end position="182"/>
    </location>
</feature>
<evidence type="ECO:0000313" key="4">
    <source>
        <dbReference type="Proteomes" id="UP000292082"/>
    </source>
</evidence>
<feature type="compositionally biased region" description="Polar residues" evidence="1">
    <location>
        <begin position="255"/>
        <end position="270"/>
    </location>
</feature>
<feature type="compositionally biased region" description="Polar residues" evidence="1">
    <location>
        <begin position="120"/>
        <end position="133"/>
    </location>
</feature>
<proteinExistence type="predicted"/>
<name>A0A4V2K4M7_9APHY</name>
<organism evidence="3 4">
    <name type="scientific">Dichomitus squalens</name>
    <dbReference type="NCBI Taxonomy" id="114155"/>
    <lineage>
        <taxon>Eukaryota</taxon>
        <taxon>Fungi</taxon>
        <taxon>Dikarya</taxon>
        <taxon>Basidiomycota</taxon>
        <taxon>Agaricomycotina</taxon>
        <taxon>Agaricomycetes</taxon>
        <taxon>Polyporales</taxon>
        <taxon>Polyporaceae</taxon>
        <taxon>Dichomitus</taxon>
    </lineage>
</organism>
<dbReference type="EMBL" id="ML143393">
    <property type="protein sequence ID" value="TBU32813.1"/>
    <property type="molecule type" value="Genomic_DNA"/>
</dbReference>
<evidence type="ECO:0000313" key="2">
    <source>
        <dbReference type="EMBL" id="TBU32813.1"/>
    </source>
</evidence>
<feature type="region of interest" description="Disordered" evidence="1">
    <location>
        <begin position="233"/>
        <end position="270"/>
    </location>
</feature>
<feature type="region of interest" description="Disordered" evidence="1">
    <location>
        <begin position="80"/>
        <end position="104"/>
    </location>
</feature>
<feature type="region of interest" description="Disordered" evidence="1">
    <location>
        <begin position="193"/>
        <end position="212"/>
    </location>
</feature>
<evidence type="ECO:0000256" key="1">
    <source>
        <dbReference type="SAM" id="MobiDB-lite"/>
    </source>
</evidence>
<dbReference type="OrthoDB" id="3230513at2759"/>
<protein>
    <submittedName>
        <fullName evidence="3">Uncharacterized protein</fullName>
    </submittedName>
</protein>